<keyword evidence="3" id="KW-1185">Reference proteome</keyword>
<comment type="caution">
    <text evidence="2">The sequence shown here is derived from an EMBL/GenBank/DDBJ whole genome shotgun (WGS) entry which is preliminary data.</text>
</comment>
<evidence type="ECO:0000313" key="3">
    <source>
        <dbReference type="Proteomes" id="UP001367508"/>
    </source>
</evidence>
<protein>
    <submittedName>
        <fullName evidence="2">Uncharacterized protein</fullName>
    </submittedName>
</protein>
<proteinExistence type="predicted"/>
<name>A0AAN9MYF8_CANGL</name>
<sequence length="438" mass="49739">MQRLRGITWALNRSPNMVFGIRGPKTTMVVILIIKLVFYGHLRPDSPMFEQAEVPNNQRCGASIIRLLFQFLGTLSSHARWLSSLSRHVDHRVEVVINVARGKLLNSLNALRRKAYSGDIILQTAKGPLSLSAVAKGPKLRLLGLLFRKLRKRDADENALENELDDSPSDILELQILRANFRQNSTKNCLHGIWYPWSQVYETVQRKVHKEVLLRSATKIGIFGCCCREDYNRSDCSVAAPTASVQYHTLLSDEILNILIRPVAARNKLVTDLNKEISYTSCHQNKENLKVQKQLLAFWFGRNHGLVQTPFSLNSVQKFMTEGQHHLPCTSFYSTAIFLVPVWVSVYLVKLLQMKLIQLQFTGSAFLLDYLHSSLQSNLKYNVEQFKKSPKVKLSRSGVDFEGKKKVMPLSDRGFQMQSALGHRDSSTSMNRSSSYGT</sequence>
<feature type="compositionally biased region" description="Low complexity" evidence="1">
    <location>
        <begin position="427"/>
        <end position="438"/>
    </location>
</feature>
<dbReference type="Proteomes" id="UP001367508">
    <property type="component" value="Unassembled WGS sequence"/>
</dbReference>
<gene>
    <name evidence="2" type="ORF">VNO77_02682</name>
</gene>
<dbReference type="AlphaFoldDB" id="A0AAN9MYF8"/>
<reference evidence="2 3" key="1">
    <citation type="submission" date="2024-01" db="EMBL/GenBank/DDBJ databases">
        <title>The genomes of 5 underutilized Papilionoideae crops provide insights into root nodulation and disease resistanc.</title>
        <authorList>
            <person name="Jiang F."/>
        </authorList>
    </citation>
    <scope>NUCLEOTIDE SEQUENCE [LARGE SCALE GENOMIC DNA]</scope>
    <source>
        <strain evidence="2">LVBAO_FW01</strain>
        <tissue evidence="2">Leaves</tissue>
    </source>
</reference>
<accession>A0AAN9MYF8</accession>
<organism evidence="2 3">
    <name type="scientific">Canavalia gladiata</name>
    <name type="common">Sword bean</name>
    <name type="synonym">Dolichos gladiatus</name>
    <dbReference type="NCBI Taxonomy" id="3824"/>
    <lineage>
        <taxon>Eukaryota</taxon>
        <taxon>Viridiplantae</taxon>
        <taxon>Streptophyta</taxon>
        <taxon>Embryophyta</taxon>
        <taxon>Tracheophyta</taxon>
        <taxon>Spermatophyta</taxon>
        <taxon>Magnoliopsida</taxon>
        <taxon>eudicotyledons</taxon>
        <taxon>Gunneridae</taxon>
        <taxon>Pentapetalae</taxon>
        <taxon>rosids</taxon>
        <taxon>fabids</taxon>
        <taxon>Fabales</taxon>
        <taxon>Fabaceae</taxon>
        <taxon>Papilionoideae</taxon>
        <taxon>50 kb inversion clade</taxon>
        <taxon>NPAAA clade</taxon>
        <taxon>indigoferoid/millettioid clade</taxon>
        <taxon>Phaseoleae</taxon>
        <taxon>Canavalia</taxon>
    </lineage>
</organism>
<dbReference type="EMBL" id="JAYMYQ010000001">
    <property type="protein sequence ID" value="KAK7360673.1"/>
    <property type="molecule type" value="Genomic_DNA"/>
</dbReference>
<evidence type="ECO:0000313" key="2">
    <source>
        <dbReference type="EMBL" id="KAK7360673.1"/>
    </source>
</evidence>
<feature type="region of interest" description="Disordered" evidence="1">
    <location>
        <begin position="419"/>
        <end position="438"/>
    </location>
</feature>
<evidence type="ECO:0000256" key="1">
    <source>
        <dbReference type="SAM" id="MobiDB-lite"/>
    </source>
</evidence>